<name>Q220W6_ALBFT</name>
<sequence length="371" mass="40936">MTMRVKIGFVLLSSAQNPIPSTRIAVLNMFPFLRAAEFDPHIVFEPIQNTETPEVSGLAARLQADGFQIVYFQKVHGDSVVALAHELHAKGIKTVFGICDVVEPDMVDATDVTVTVTDYLKSLYPTPLHAKIVVVHDGIERPALHKTDWGSHSGSHAHPLRAVLVTSVGLDRLPVLISPPSWLQLTIVGRYPAADHLLQRLRQAHWQLADQAGWHEKIRYLRFLTTPGIKRVAWDATGVYAAMQQADIGIIPIETDTAQGALASWQVKSENRLTLKMAMGLPVIATPIPAYEPVIRQGENGFLAHNKPEWLSYLSALRDPSLRRSVGQQARQTALAAYSMERQAEKLIAVLRGLIGRPNPLAPPRGNTIDE</sequence>
<dbReference type="AlphaFoldDB" id="Q220W6"/>
<evidence type="ECO:0000313" key="2">
    <source>
        <dbReference type="Proteomes" id="UP000008332"/>
    </source>
</evidence>
<protein>
    <recommendedName>
        <fullName evidence="3">Glycosyltransferase</fullName>
    </recommendedName>
</protein>
<dbReference type="Proteomes" id="UP000008332">
    <property type="component" value="Chromosome"/>
</dbReference>
<dbReference type="KEGG" id="rfr:Rfer_0686"/>
<dbReference type="PANTHER" id="PTHR12526">
    <property type="entry name" value="GLYCOSYLTRANSFERASE"/>
    <property type="match status" value="1"/>
</dbReference>
<dbReference type="Gene3D" id="3.40.50.2000">
    <property type="entry name" value="Glycogen Phosphorylase B"/>
    <property type="match status" value="1"/>
</dbReference>
<reference evidence="2" key="1">
    <citation type="submission" date="2006-02" db="EMBL/GenBank/DDBJ databases">
        <title>Complete sequence of chromosome of Rhodoferax ferrireducens DSM 15236.</title>
        <authorList>
            <person name="Copeland A."/>
            <person name="Lucas S."/>
            <person name="Lapidus A."/>
            <person name="Barry K."/>
            <person name="Detter J.C."/>
            <person name="Glavina del Rio T."/>
            <person name="Hammon N."/>
            <person name="Israni S."/>
            <person name="Pitluck S."/>
            <person name="Brettin T."/>
            <person name="Bruce D."/>
            <person name="Han C."/>
            <person name="Tapia R."/>
            <person name="Gilna P."/>
            <person name="Kiss H."/>
            <person name="Schmutz J."/>
            <person name="Larimer F."/>
            <person name="Land M."/>
            <person name="Kyrpides N."/>
            <person name="Ivanova N."/>
            <person name="Richardson P."/>
        </authorList>
    </citation>
    <scope>NUCLEOTIDE SEQUENCE [LARGE SCALE GENOMIC DNA]</scope>
    <source>
        <strain evidence="2">ATCC BAA-621 / DSM 15236 / T118</strain>
    </source>
</reference>
<dbReference type="eggNOG" id="COG0438">
    <property type="taxonomic scope" value="Bacteria"/>
</dbReference>
<keyword evidence="2" id="KW-1185">Reference proteome</keyword>
<dbReference type="HOGENOM" id="CLU_745723_0_0_4"/>
<evidence type="ECO:0008006" key="3">
    <source>
        <dbReference type="Google" id="ProtNLM"/>
    </source>
</evidence>
<proteinExistence type="predicted"/>
<dbReference type="OrthoDB" id="9815351at2"/>
<organism evidence="1 2">
    <name type="scientific">Albidiferax ferrireducens (strain ATCC BAA-621 / DSM 15236 / T118)</name>
    <name type="common">Rhodoferax ferrireducens</name>
    <dbReference type="NCBI Taxonomy" id="338969"/>
    <lineage>
        <taxon>Bacteria</taxon>
        <taxon>Pseudomonadati</taxon>
        <taxon>Pseudomonadota</taxon>
        <taxon>Betaproteobacteria</taxon>
        <taxon>Burkholderiales</taxon>
        <taxon>Comamonadaceae</taxon>
        <taxon>Rhodoferax</taxon>
    </lineage>
</organism>
<dbReference type="EMBL" id="CP000267">
    <property type="protein sequence ID" value="ABD68437.1"/>
    <property type="molecule type" value="Genomic_DNA"/>
</dbReference>
<gene>
    <name evidence="1" type="ordered locus">Rfer_0686</name>
</gene>
<dbReference type="Pfam" id="PF13692">
    <property type="entry name" value="Glyco_trans_1_4"/>
    <property type="match status" value="1"/>
</dbReference>
<accession>Q220W6</accession>
<dbReference type="SUPFAM" id="SSF53756">
    <property type="entry name" value="UDP-Glycosyltransferase/glycogen phosphorylase"/>
    <property type="match status" value="1"/>
</dbReference>
<evidence type="ECO:0000313" key="1">
    <source>
        <dbReference type="EMBL" id="ABD68437.1"/>
    </source>
</evidence>
<dbReference type="STRING" id="338969.Rfer_0686"/>